<evidence type="ECO:0000313" key="2">
    <source>
        <dbReference type="Proteomes" id="UP000008021"/>
    </source>
</evidence>
<evidence type="ECO:0000313" key="1">
    <source>
        <dbReference type="EnsemblPlants" id="OMERI08G01030.5"/>
    </source>
</evidence>
<accession>A0A0E0EH01</accession>
<dbReference type="Proteomes" id="UP000008021">
    <property type="component" value="Chromosome 8"/>
</dbReference>
<dbReference type="Gramene" id="OMERI08G01030.5">
    <property type="protein sequence ID" value="OMERI08G01030.5"/>
    <property type="gene ID" value="OMERI08G01030"/>
</dbReference>
<reference evidence="1" key="1">
    <citation type="submission" date="2015-04" db="UniProtKB">
        <authorList>
            <consortium name="EnsemblPlants"/>
        </authorList>
    </citation>
    <scope>IDENTIFICATION</scope>
</reference>
<name>A0A0E0EH01_9ORYZ</name>
<dbReference type="EnsemblPlants" id="OMERI08G01030.5">
    <property type="protein sequence ID" value="OMERI08G01030.5"/>
    <property type="gene ID" value="OMERI08G01030"/>
</dbReference>
<dbReference type="HOGENOM" id="CLU_190234_0_0_1"/>
<proteinExistence type="predicted"/>
<reference evidence="1" key="2">
    <citation type="submission" date="2018-05" db="EMBL/GenBank/DDBJ databases">
        <title>OmerRS3 (Oryza meridionalis Reference Sequence Version 3).</title>
        <authorList>
            <person name="Zhang J."/>
            <person name="Kudrna D."/>
            <person name="Lee S."/>
            <person name="Talag J."/>
            <person name="Welchert J."/>
            <person name="Wing R.A."/>
        </authorList>
    </citation>
    <scope>NUCLEOTIDE SEQUENCE [LARGE SCALE GENOMIC DNA]</scope>
    <source>
        <strain evidence="1">cv. OR44</strain>
    </source>
</reference>
<organism evidence="1">
    <name type="scientific">Oryza meridionalis</name>
    <dbReference type="NCBI Taxonomy" id="40149"/>
    <lineage>
        <taxon>Eukaryota</taxon>
        <taxon>Viridiplantae</taxon>
        <taxon>Streptophyta</taxon>
        <taxon>Embryophyta</taxon>
        <taxon>Tracheophyta</taxon>
        <taxon>Spermatophyta</taxon>
        <taxon>Magnoliopsida</taxon>
        <taxon>Liliopsida</taxon>
        <taxon>Poales</taxon>
        <taxon>Poaceae</taxon>
        <taxon>BOP clade</taxon>
        <taxon>Oryzoideae</taxon>
        <taxon>Oryzeae</taxon>
        <taxon>Oryzinae</taxon>
        <taxon>Oryza</taxon>
    </lineage>
</organism>
<protein>
    <submittedName>
        <fullName evidence="1">Uncharacterized protein</fullName>
    </submittedName>
</protein>
<sequence>MEQRNSIRGEQFLVMYASCPQWKELRDQMAILSYFTKVSCGQKRQRTKKAEQGSMLTFRKRLKWTEVSTGAPIDTTFPTKTQDPTGAL</sequence>
<dbReference type="AlphaFoldDB" id="A0A0E0EH01"/>
<keyword evidence="2" id="KW-1185">Reference proteome</keyword>